<keyword evidence="3" id="KW-1185">Reference proteome</keyword>
<sequence>MVLLRFIQTDEGLFLRHGGTMRHSPDHTIGGNGNQQRRRRQSETMEVLKRCCGHILKAILTALALEYPWKIEFF</sequence>
<evidence type="ECO:0000256" key="1">
    <source>
        <dbReference type="SAM" id="MobiDB-lite"/>
    </source>
</evidence>
<organism evidence="2 3">
    <name type="scientific">Trichonephila inaurata madagascariensis</name>
    <dbReference type="NCBI Taxonomy" id="2747483"/>
    <lineage>
        <taxon>Eukaryota</taxon>
        <taxon>Metazoa</taxon>
        <taxon>Ecdysozoa</taxon>
        <taxon>Arthropoda</taxon>
        <taxon>Chelicerata</taxon>
        <taxon>Arachnida</taxon>
        <taxon>Araneae</taxon>
        <taxon>Araneomorphae</taxon>
        <taxon>Entelegynae</taxon>
        <taxon>Araneoidea</taxon>
        <taxon>Nephilidae</taxon>
        <taxon>Trichonephila</taxon>
        <taxon>Trichonephila inaurata</taxon>
    </lineage>
</organism>
<evidence type="ECO:0000313" key="2">
    <source>
        <dbReference type="EMBL" id="GFY42926.1"/>
    </source>
</evidence>
<evidence type="ECO:0000313" key="3">
    <source>
        <dbReference type="Proteomes" id="UP000886998"/>
    </source>
</evidence>
<gene>
    <name evidence="2" type="ORF">TNIN_419931</name>
</gene>
<dbReference type="Proteomes" id="UP000886998">
    <property type="component" value="Unassembled WGS sequence"/>
</dbReference>
<proteinExistence type="predicted"/>
<feature type="region of interest" description="Disordered" evidence="1">
    <location>
        <begin position="20"/>
        <end position="41"/>
    </location>
</feature>
<name>A0A8X6WZW7_9ARAC</name>
<accession>A0A8X6WZW7</accession>
<dbReference type="AlphaFoldDB" id="A0A8X6WZW7"/>
<protein>
    <submittedName>
        <fullName evidence="2">Uncharacterized protein</fullName>
    </submittedName>
</protein>
<dbReference type="EMBL" id="BMAV01003388">
    <property type="protein sequence ID" value="GFY42926.1"/>
    <property type="molecule type" value="Genomic_DNA"/>
</dbReference>
<comment type="caution">
    <text evidence="2">The sequence shown here is derived from an EMBL/GenBank/DDBJ whole genome shotgun (WGS) entry which is preliminary data.</text>
</comment>
<reference evidence="2" key="1">
    <citation type="submission" date="2020-08" db="EMBL/GenBank/DDBJ databases">
        <title>Multicomponent nature underlies the extraordinary mechanical properties of spider dragline silk.</title>
        <authorList>
            <person name="Kono N."/>
            <person name="Nakamura H."/>
            <person name="Mori M."/>
            <person name="Yoshida Y."/>
            <person name="Ohtoshi R."/>
            <person name="Malay A.D."/>
            <person name="Moran D.A.P."/>
            <person name="Tomita M."/>
            <person name="Numata K."/>
            <person name="Arakawa K."/>
        </authorList>
    </citation>
    <scope>NUCLEOTIDE SEQUENCE</scope>
</reference>